<dbReference type="EMBL" id="AQHZ01000024">
    <property type="protein sequence ID" value="ENO17673.1"/>
    <property type="molecule type" value="Genomic_DNA"/>
</dbReference>
<feature type="region of interest" description="Disordered" evidence="9">
    <location>
        <begin position="26"/>
        <end position="48"/>
    </location>
</feature>
<dbReference type="eggNOG" id="COG0515">
    <property type="taxonomic scope" value="Bacteria"/>
</dbReference>
<dbReference type="Gene3D" id="3.30.200.20">
    <property type="entry name" value="Phosphorylase Kinase, domain 1"/>
    <property type="match status" value="1"/>
</dbReference>
<protein>
    <recommendedName>
        <fullName evidence="1">non-specific serine/threonine protein kinase</fullName>
        <ecNumber evidence="1">2.7.11.1</ecNumber>
    </recommendedName>
</protein>
<dbReference type="PANTHER" id="PTHR43289:SF34">
    <property type="entry name" value="SERINE_THREONINE-PROTEIN KINASE YBDM-RELATED"/>
    <property type="match status" value="1"/>
</dbReference>
<dbReference type="PROSITE" id="PS50011">
    <property type="entry name" value="PROTEIN_KINASE_DOM"/>
    <property type="match status" value="1"/>
</dbReference>
<evidence type="ECO:0000259" key="12">
    <source>
        <dbReference type="PROSITE" id="PS51178"/>
    </source>
</evidence>
<dbReference type="PROSITE" id="PS00108">
    <property type="entry name" value="PROTEIN_KINASE_ST"/>
    <property type="match status" value="1"/>
</dbReference>
<accession>N6X964</accession>
<dbReference type="EC" id="2.7.11.1" evidence="1"/>
<gene>
    <name evidence="13" type="primary">pkaF</name>
    <name evidence="13" type="ORF">HMPREF9004_1583</name>
</gene>
<dbReference type="SMART" id="SM00740">
    <property type="entry name" value="PASTA"/>
    <property type="match status" value="4"/>
</dbReference>
<dbReference type="SMART" id="SM00220">
    <property type="entry name" value="S_TKc"/>
    <property type="match status" value="1"/>
</dbReference>
<keyword evidence="3 13" id="KW-0808">Transferase</keyword>
<evidence type="ECO:0000259" key="11">
    <source>
        <dbReference type="PROSITE" id="PS50011"/>
    </source>
</evidence>
<evidence type="ECO:0000256" key="2">
    <source>
        <dbReference type="ARBA" id="ARBA00022527"/>
    </source>
</evidence>
<dbReference type="PANTHER" id="PTHR43289">
    <property type="entry name" value="MITOGEN-ACTIVATED PROTEIN KINASE KINASE KINASE 20-RELATED"/>
    <property type="match status" value="1"/>
</dbReference>
<dbReference type="Gene3D" id="3.30.10.20">
    <property type="match status" value="4"/>
</dbReference>
<dbReference type="Proteomes" id="UP000013015">
    <property type="component" value="Unassembled WGS sequence"/>
</dbReference>
<dbReference type="eggNOG" id="COG2815">
    <property type="taxonomic scope" value="Bacteria"/>
</dbReference>
<sequence>MSEIENVNDASVPLEGATEVLRASTGIPDESSAPPHESTPEHAAPLPDPLIGSLLDNRYRIVRRLARGGMATVYVAHDDRMDRPVAVKIMHPHLADSQDFVARFRREARAASQISHPGVVSVFDQGVLHDQSYLVMDLIAGPTLRALLRREGAFTLRDTLRYLRDVLEALRAAHRVGVIHRDIKPENVLVPQDPPARVTDFGLARAASEVSMSSSGSMLGTIAYVAPEVALSGAIDERTDFYALGIMGFEMLTGFVPWEGESALAIAQHHVKDPIPVPSSVLPWLPREVDDFISSLAATDPNERPSDASQALHQLEALTQALPTELLDRRAQVQPKLKDNIGQMTQWDGAALTSSLPPLMPSNSQTIVRASASARAPHPKKHKRRLGGRFLALFAILALVGSLGGWWWWAEYGPGSYLEMPLTAQRSLKAVESELSVLGLGVVIEEAYSDSVPKGSVISSVPEGGQAVHKNSDVRLIVSKGVDMRSVPKLVDLTETRASTLLSDAGLKMGTITREYSEDVAQGRVISQSIQAQTSIPHDTAIDLVISKGREPIEVPKLEGKTAAEAKAMIEALGLVASPSEEYSDSVAEGLVISQSTEAASTLHKGDEVSYVVSKGPETVQIPNVTGKQEAAAIDTLRAAGLEVTVERILGGVFGTARSTDPAAGTSVTKGTTVTLYVV</sequence>
<dbReference type="Pfam" id="PF00069">
    <property type="entry name" value="Pkinase"/>
    <property type="match status" value="1"/>
</dbReference>
<feature type="transmembrane region" description="Helical" evidence="10">
    <location>
        <begin position="390"/>
        <end position="409"/>
    </location>
</feature>
<keyword evidence="2" id="KW-0723">Serine/threonine-protein kinase</keyword>
<evidence type="ECO:0000313" key="14">
    <source>
        <dbReference type="Proteomes" id="UP000013015"/>
    </source>
</evidence>
<keyword evidence="14" id="KW-1185">Reference proteome</keyword>
<keyword evidence="5 13" id="KW-0418">Kinase</keyword>
<name>N6X964_9ACTO</name>
<dbReference type="PROSITE" id="PS51178">
    <property type="entry name" value="PASTA"/>
    <property type="match status" value="4"/>
</dbReference>
<dbReference type="HOGENOM" id="CLU_000288_135_2_11"/>
<dbReference type="InterPro" id="IPR000719">
    <property type="entry name" value="Prot_kinase_dom"/>
</dbReference>
<evidence type="ECO:0000256" key="5">
    <source>
        <dbReference type="ARBA" id="ARBA00022777"/>
    </source>
</evidence>
<keyword evidence="10" id="KW-0812">Transmembrane</keyword>
<dbReference type="InterPro" id="IPR008271">
    <property type="entry name" value="Ser/Thr_kinase_AS"/>
</dbReference>
<dbReference type="InterPro" id="IPR005543">
    <property type="entry name" value="PASTA_dom"/>
</dbReference>
<evidence type="ECO:0000256" key="4">
    <source>
        <dbReference type="ARBA" id="ARBA00022741"/>
    </source>
</evidence>
<dbReference type="SUPFAM" id="SSF56112">
    <property type="entry name" value="Protein kinase-like (PK-like)"/>
    <property type="match status" value="1"/>
</dbReference>
<feature type="domain" description="PASTA" evidence="12">
    <location>
        <begin position="616"/>
        <end position="679"/>
    </location>
</feature>
<evidence type="ECO:0000256" key="7">
    <source>
        <dbReference type="ARBA" id="ARBA00047899"/>
    </source>
</evidence>
<reference evidence="13 14" key="1">
    <citation type="submission" date="2013-03" db="EMBL/GenBank/DDBJ databases">
        <title>Reference genome for the Human Microbiome Project.</title>
        <authorList>
            <person name="Aqrawi P."/>
            <person name="Ayvaz T."/>
            <person name="Bess C."/>
            <person name="Blankenburg K."/>
            <person name="Coyle M."/>
            <person name="Deng J."/>
            <person name="Forbes L."/>
            <person name="Fowler G."/>
            <person name="Francisco L."/>
            <person name="Fu Q."/>
            <person name="Gibbs R."/>
            <person name="Gross S."/>
            <person name="Gubbala S."/>
            <person name="Hale W."/>
            <person name="Hemphill L."/>
            <person name="Highlander S."/>
            <person name="Hirani K."/>
            <person name="Jackson L."/>
            <person name="Jakkamsetti A."/>
            <person name="Javaid M."/>
            <person name="Jayaseelan J.C."/>
            <person name="Jiang H."/>
            <person name="Joshi V."/>
            <person name="Korchina V."/>
            <person name="Kovar C."/>
            <person name="Lara F."/>
            <person name="Lee S."/>
            <person name="Liu Y."/>
            <person name="Mata R."/>
            <person name="Mathew T."/>
            <person name="Munidasa M."/>
            <person name="Muzny D."/>
            <person name="Nazareth L."/>
            <person name="Ngo R."/>
            <person name="Nguyen L."/>
            <person name="Nguyen N."/>
            <person name="Okwuonu G."/>
            <person name="Ongeri F."/>
            <person name="Palculict T."/>
            <person name="Patil S."/>
            <person name="Petrosino J."/>
            <person name="Pham C."/>
            <person name="Pham P."/>
            <person name="Pu L.-L."/>
            <person name="Qin X."/>
            <person name="Qu J."/>
            <person name="Reid J."/>
            <person name="Ross M."/>
            <person name="Ruth R."/>
            <person name="Saada N."/>
            <person name="San Lucas F."/>
            <person name="Santibanez J."/>
            <person name="Shang Y."/>
            <person name="Simmons D."/>
            <person name="Song X.-Z."/>
            <person name="Tang L.-Y."/>
            <person name="Thornton R."/>
            <person name="Warren J."/>
            <person name="Weissenberger G."/>
            <person name="Wilczek-Boney K."/>
            <person name="Worley K."/>
            <person name="Youmans B."/>
            <person name="Zhang J."/>
            <person name="Zhang L."/>
            <person name="Zhao Z."/>
            <person name="Zhou C."/>
            <person name="Zhu D."/>
            <person name="Zhu Y."/>
        </authorList>
    </citation>
    <scope>NUCLEOTIDE SEQUENCE [LARGE SCALE GENOMIC DNA]</scope>
    <source>
        <strain evidence="13 14">F0333</strain>
    </source>
</reference>
<dbReference type="GO" id="GO:0004674">
    <property type="term" value="F:protein serine/threonine kinase activity"/>
    <property type="evidence" value="ECO:0007669"/>
    <property type="project" value="UniProtKB-KW"/>
</dbReference>
<proteinExistence type="predicted"/>
<dbReference type="AlphaFoldDB" id="N6X964"/>
<evidence type="ECO:0000256" key="9">
    <source>
        <dbReference type="SAM" id="MobiDB-lite"/>
    </source>
</evidence>
<dbReference type="CDD" id="cd06577">
    <property type="entry name" value="PASTA_pknB"/>
    <property type="match status" value="4"/>
</dbReference>
<evidence type="ECO:0000313" key="13">
    <source>
        <dbReference type="EMBL" id="ENO17673.1"/>
    </source>
</evidence>
<dbReference type="RefSeq" id="WP_005964130.1">
    <property type="nucleotide sequence ID" value="NZ_CP040505.1"/>
</dbReference>
<evidence type="ECO:0000256" key="6">
    <source>
        <dbReference type="ARBA" id="ARBA00022840"/>
    </source>
</evidence>
<dbReference type="Gene3D" id="1.10.510.10">
    <property type="entry name" value="Transferase(Phosphotransferase) domain 1"/>
    <property type="match status" value="1"/>
</dbReference>
<evidence type="ECO:0000256" key="8">
    <source>
        <dbReference type="ARBA" id="ARBA00048679"/>
    </source>
</evidence>
<comment type="catalytic activity">
    <reaction evidence="7">
        <text>L-threonyl-[protein] + ATP = O-phospho-L-threonyl-[protein] + ADP + H(+)</text>
        <dbReference type="Rhea" id="RHEA:46608"/>
        <dbReference type="Rhea" id="RHEA-COMP:11060"/>
        <dbReference type="Rhea" id="RHEA-COMP:11605"/>
        <dbReference type="ChEBI" id="CHEBI:15378"/>
        <dbReference type="ChEBI" id="CHEBI:30013"/>
        <dbReference type="ChEBI" id="CHEBI:30616"/>
        <dbReference type="ChEBI" id="CHEBI:61977"/>
        <dbReference type="ChEBI" id="CHEBI:456216"/>
        <dbReference type="EC" id="2.7.11.1"/>
    </reaction>
</comment>
<dbReference type="FunFam" id="3.30.200.20:FF:000035">
    <property type="entry name" value="Serine/threonine protein kinase Stk1"/>
    <property type="match status" value="1"/>
</dbReference>
<feature type="domain" description="PASTA" evidence="12">
    <location>
        <begin position="549"/>
        <end position="615"/>
    </location>
</feature>
<evidence type="ECO:0000256" key="10">
    <source>
        <dbReference type="SAM" id="Phobius"/>
    </source>
</evidence>
<dbReference type="InterPro" id="IPR011009">
    <property type="entry name" value="Kinase-like_dom_sf"/>
</dbReference>
<comment type="caution">
    <text evidence="13">The sequence shown here is derived from an EMBL/GenBank/DDBJ whole genome shotgun (WGS) entry which is preliminary data.</text>
</comment>
<feature type="domain" description="Protein kinase" evidence="11">
    <location>
        <begin position="59"/>
        <end position="316"/>
    </location>
</feature>
<feature type="domain" description="PASTA" evidence="12">
    <location>
        <begin position="413"/>
        <end position="480"/>
    </location>
</feature>
<dbReference type="GO" id="GO:0005524">
    <property type="term" value="F:ATP binding"/>
    <property type="evidence" value="ECO:0007669"/>
    <property type="project" value="UniProtKB-KW"/>
</dbReference>
<feature type="domain" description="PASTA" evidence="12">
    <location>
        <begin position="481"/>
        <end position="548"/>
    </location>
</feature>
<dbReference type="GO" id="GO:0106310">
    <property type="term" value="F:protein serine kinase activity"/>
    <property type="evidence" value="ECO:0007669"/>
    <property type="project" value="RHEA"/>
</dbReference>
<keyword evidence="4" id="KW-0547">Nucleotide-binding</keyword>
<evidence type="ECO:0000256" key="3">
    <source>
        <dbReference type="ARBA" id="ARBA00022679"/>
    </source>
</evidence>
<dbReference type="PATRIC" id="fig|888050.3.peg.1519"/>
<comment type="catalytic activity">
    <reaction evidence="8">
        <text>L-seryl-[protein] + ATP = O-phospho-L-seryl-[protein] + ADP + H(+)</text>
        <dbReference type="Rhea" id="RHEA:17989"/>
        <dbReference type="Rhea" id="RHEA-COMP:9863"/>
        <dbReference type="Rhea" id="RHEA-COMP:11604"/>
        <dbReference type="ChEBI" id="CHEBI:15378"/>
        <dbReference type="ChEBI" id="CHEBI:29999"/>
        <dbReference type="ChEBI" id="CHEBI:30616"/>
        <dbReference type="ChEBI" id="CHEBI:83421"/>
        <dbReference type="ChEBI" id="CHEBI:456216"/>
        <dbReference type="EC" id="2.7.11.1"/>
    </reaction>
</comment>
<dbReference type="NCBIfam" id="NF033483">
    <property type="entry name" value="PknB_PASTA_kin"/>
    <property type="match status" value="1"/>
</dbReference>
<organism evidence="13 14">
    <name type="scientific">Schaalia cardiffensis F0333</name>
    <dbReference type="NCBI Taxonomy" id="888050"/>
    <lineage>
        <taxon>Bacteria</taxon>
        <taxon>Bacillati</taxon>
        <taxon>Actinomycetota</taxon>
        <taxon>Actinomycetes</taxon>
        <taxon>Actinomycetales</taxon>
        <taxon>Actinomycetaceae</taxon>
        <taxon>Schaalia</taxon>
    </lineage>
</organism>
<keyword evidence="10" id="KW-0472">Membrane</keyword>
<keyword evidence="10" id="KW-1133">Transmembrane helix</keyword>
<evidence type="ECO:0000256" key="1">
    <source>
        <dbReference type="ARBA" id="ARBA00012513"/>
    </source>
</evidence>
<dbReference type="STRING" id="888050.HMPREF9004_1583"/>
<dbReference type="CDD" id="cd14014">
    <property type="entry name" value="STKc_PknB_like"/>
    <property type="match status" value="1"/>
</dbReference>
<keyword evidence="6" id="KW-0067">ATP-binding</keyword>
<dbReference type="Pfam" id="PF03793">
    <property type="entry name" value="PASTA"/>
    <property type="match status" value="4"/>
</dbReference>